<dbReference type="InterPro" id="IPR001878">
    <property type="entry name" value="Znf_CCHC"/>
</dbReference>
<evidence type="ECO:0000259" key="4">
    <source>
        <dbReference type="PROSITE" id="PS50158"/>
    </source>
</evidence>
<evidence type="ECO:0000313" key="6">
    <source>
        <dbReference type="Proteomes" id="UP000054988"/>
    </source>
</evidence>
<keyword evidence="2" id="KW-0862">Zinc</keyword>
<dbReference type="EMBL" id="LATX01002555">
    <property type="protein sequence ID" value="KTB27414.1"/>
    <property type="molecule type" value="Genomic_DNA"/>
</dbReference>
<dbReference type="eggNOG" id="ENOG502SG3D">
    <property type="taxonomic scope" value="Eukaryota"/>
</dbReference>
<keyword evidence="2" id="KW-0479">Metal-binding</keyword>
<dbReference type="GO" id="GO:0008270">
    <property type="term" value="F:zinc ion binding"/>
    <property type="evidence" value="ECO:0007669"/>
    <property type="project" value="UniProtKB-KW"/>
</dbReference>
<dbReference type="GO" id="GO:0006397">
    <property type="term" value="P:mRNA processing"/>
    <property type="evidence" value="ECO:0007669"/>
    <property type="project" value="UniProtKB-KW"/>
</dbReference>
<dbReference type="PANTHER" id="PTHR15503">
    <property type="entry name" value="LDOC1 RELATED"/>
    <property type="match status" value="1"/>
</dbReference>
<dbReference type="InterPro" id="IPR036875">
    <property type="entry name" value="Znf_CCHC_sf"/>
</dbReference>
<dbReference type="PANTHER" id="PTHR15503:SF22">
    <property type="entry name" value="TRANSPOSON TY3-I GAG POLYPROTEIN"/>
    <property type="match status" value="1"/>
</dbReference>
<proteinExistence type="predicted"/>
<dbReference type="SMART" id="SM00343">
    <property type="entry name" value="ZnF_C2HC"/>
    <property type="match status" value="1"/>
</dbReference>
<organism evidence="5 6">
    <name type="scientific">Moniliophthora roreri</name>
    <name type="common">Frosty pod rot fungus</name>
    <name type="synonym">Monilia roreri</name>
    <dbReference type="NCBI Taxonomy" id="221103"/>
    <lineage>
        <taxon>Eukaryota</taxon>
        <taxon>Fungi</taxon>
        <taxon>Dikarya</taxon>
        <taxon>Basidiomycota</taxon>
        <taxon>Agaricomycotina</taxon>
        <taxon>Agaricomycetes</taxon>
        <taxon>Agaricomycetidae</taxon>
        <taxon>Agaricales</taxon>
        <taxon>Marasmiineae</taxon>
        <taxon>Marasmiaceae</taxon>
        <taxon>Moniliophthora</taxon>
    </lineage>
</organism>
<dbReference type="SUPFAM" id="SSF57756">
    <property type="entry name" value="Retrovirus zinc finger-like domains"/>
    <property type="match status" value="1"/>
</dbReference>
<gene>
    <name evidence="5" type="ORF">WG66_20029</name>
</gene>
<evidence type="ECO:0000256" key="1">
    <source>
        <dbReference type="ARBA" id="ARBA00022664"/>
    </source>
</evidence>
<name>A0A0W0ETN7_MONRR</name>
<dbReference type="InterPro" id="IPR032567">
    <property type="entry name" value="RTL1-rel"/>
</dbReference>
<dbReference type="GO" id="GO:0003676">
    <property type="term" value="F:nucleic acid binding"/>
    <property type="evidence" value="ECO:0007669"/>
    <property type="project" value="InterPro"/>
</dbReference>
<accession>A0A0W0ETN7</accession>
<protein>
    <recommendedName>
        <fullName evidence="4">CCHC-type domain-containing protein</fullName>
    </recommendedName>
</protein>
<sequence length="408" mass="46644">MPRTRSWTRPEQTIDFATGFGLLEAERRTLTQTSSQPLRQHSPEQMNSPSTETVTQTQPFKTPNSPSPSNGQLQTKLLETTSLIISSSEPTSHMTNQQTTTSLEDLISALHALQTSNGEKKKENKVAVPNSFDGTPAKASTFLIEVDLYLMANDTLYLNDKDKILFMLCYMKEGHVVKWMKAKTSEYKASLKERSAEPADMKPEDQIHIMTWEEFLEDFNKAFKPVDVGMDACLKMKNLKQGKRHIDKYITDFCLLALDSEYNDWALIDHFMAGLHLALLKSCLSIPDHPNDIEGWYDRARKYNKAWLTMMAITGGERMKKIVKTEAKVNCLSDAESIEYCQKRLCYKCSKPGHISRDCLDKLKEESKKESSKKATPKDVYYQICAIYRDFSEEEQTQILDFMEGEGF</sequence>
<evidence type="ECO:0000256" key="3">
    <source>
        <dbReference type="SAM" id="MobiDB-lite"/>
    </source>
</evidence>
<feature type="region of interest" description="Disordered" evidence="3">
    <location>
        <begin position="25"/>
        <end position="73"/>
    </location>
</feature>
<dbReference type="Gene3D" id="4.10.60.10">
    <property type="entry name" value="Zinc finger, CCHC-type"/>
    <property type="match status" value="1"/>
</dbReference>
<feature type="compositionally biased region" description="Polar residues" evidence="3">
    <location>
        <begin position="30"/>
        <end position="73"/>
    </location>
</feature>
<dbReference type="AlphaFoldDB" id="A0A0W0ETN7"/>
<evidence type="ECO:0000313" key="5">
    <source>
        <dbReference type="EMBL" id="KTB27414.1"/>
    </source>
</evidence>
<comment type="caution">
    <text evidence="5">The sequence shown here is derived from an EMBL/GenBank/DDBJ whole genome shotgun (WGS) entry which is preliminary data.</text>
</comment>
<evidence type="ECO:0000256" key="2">
    <source>
        <dbReference type="PROSITE-ProRule" id="PRU00047"/>
    </source>
</evidence>
<keyword evidence="1" id="KW-0507">mRNA processing</keyword>
<dbReference type="InterPro" id="IPR005162">
    <property type="entry name" value="Retrotrans_gag_dom"/>
</dbReference>
<keyword evidence="2" id="KW-0863">Zinc-finger</keyword>
<dbReference type="Pfam" id="PF03732">
    <property type="entry name" value="Retrotrans_gag"/>
    <property type="match status" value="1"/>
</dbReference>
<dbReference type="PROSITE" id="PS50158">
    <property type="entry name" value="ZF_CCHC"/>
    <property type="match status" value="1"/>
</dbReference>
<feature type="domain" description="CCHC-type" evidence="4">
    <location>
        <begin position="346"/>
        <end position="359"/>
    </location>
</feature>
<reference evidence="5 6" key="1">
    <citation type="submission" date="2015-12" db="EMBL/GenBank/DDBJ databases">
        <title>Draft genome sequence of Moniliophthora roreri, the causal agent of frosty pod rot of cacao.</title>
        <authorList>
            <person name="Aime M.C."/>
            <person name="Diaz-Valderrama J.R."/>
            <person name="Kijpornyongpan T."/>
            <person name="Phillips-Mora W."/>
        </authorList>
    </citation>
    <scope>NUCLEOTIDE SEQUENCE [LARGE SCALE GENOMIC DNA]</scope>
    <source>
        <strain evidence="5 6">MCA 2952</strain>
    </source>
</reference>
<dbReference type="Proteomes" id="UP000054988">
    <property type="component" value="Unassembled WGS sequence"/>
</dbReference>
<dbReference type="Pfam" id="PF00098">
    <property type="entry name" value="zf-CCHC"/>
    <property type="match status" value="1"/>
</dbReference>